<dbReference type="AlphaFoldDB" id="G6FNM7"/>
<protein>
    <submittedName>
        <fullName evidence="1">Thiamine pyrophosphate binding domain-containing protein</fullName>
    </submittedName>
</protein>
<keyword evidence="2" id="KW-1185">Reference proteome</keyword>
<dbReference type="Proteomes" id="UP000004344">
    <property type="component" value="Unassembled WGS sequence"/>
</dbReference>
<dbReference type="PATRIC" id="fig|741277.3.peg.550"/>
<evidence type="ECO:0000313" key="2">
    <source>
        <dbReference type="Proteomes" id="UP000004344"/>
    </source>
</evidence>
<proteinExistence type="predicted"/>
<dbReference type="EMBL" id="AGIZ01000001">
    <property type="protein sequence ID" value="EHC19657.1"/>
    <property type="molecule type" value="Genomic_DNA"/>
</dbReference>
<name>G6FNM7_9CYAN</name>
<comment type="caution">
    <text evidence="1">The sequence shown here is derived from an EMBL/GenBank/DDBJ whole genome shotgun (WGS) entry which is preliminary data.</text>
</comment>
<reference evidence="1 2" key="1">
    <citation type="submission" date="2011-09" db="EMBL/GenBank/DDBJ databases">
        <title>The draft genome of Fischerella sp. JSC-11.</title>
        <authorList>
            <consortium name="US DOE Joint Genome Institute (JGI-PGF)"/>
            <person name="Lucas S."/>
            <person name="Han J."/>
            <person name="Lapidus A."/>
            <person name="Cheng J.-F."/>
            <person name="Goodwin L."/>
            <person name="Pitluck S."/>
            <person name="Peters L."/>
            <person name="Land M.L."/>
            <person name="Hauser L."/>
            <person name="Sarkisova S."/>
            <person name="Bryant D.A."/>
            <person name="Brown I."/>
            <person name="Woyke T.J."/>
        </authorList>
    </citation>
    <scope>NUCLEOTIDE SEQUENCE [LARGE SCALE GENOMIC DNA]</scope>
    <source>
        <strain evidence="1 2">JSC-11</strain>
    </source>
</reference>
<sequence length="44" mass="5074">MLEDMGMQYAFGFLGGAIAPQWHALQHSSIKVLHFRRENRTGDR</sequence>
<evidence type="ECO:0000313" key="1">
    <source>
        <dbReference type="EMBL" id="EHC19657.1"/>
    </source>
</evidence>
<accession>G6FNM7</accession>
<gene>
    <name evidence="1" type="ORF">FJSC11DRAFT_0474</name>
</gene>
<organism evidence="1 2">
    <name type="scientific">Fischerella thermalis JSC-11</name>
    <dbReference type="NCBI Taxonomy" id="741277"/>
    <lineage>
        <taxon>Bacteria</taxon>
        <taxon>Bacillati</taxon>
        <taxon>Cyanobacteriota</taxon>
        <taxon>Cyanophyceae</taxon>
        <taxon>Nostocales</taxon>
        <taxon>Hapalosiphonaceae</taxon>
        <taxon>Fischerella</taxon>
    </lineage>
</organism>